<organism evidence="2 3">
    <name type="scientific">Bordetella flabilis</name>
    <dbReference type="NCBI Taxonomy" id="463014"/>
    <lineage>
        <taxon>Bacteria</taxon>
        <taxon>Pseudomonadati</taxon>
        <taxon>Pseudomonadota</taxon>
        <taxon>Betaproteobacteria</taxon>
        <taxon>Burkholderiales</taxon>
        <taxon>Alcaligenaceae</taxon>
        <taxon>Bordetella</taxon>
    </lineage>
</organism>
<dbReference type="InterPro" id="IPR000073">
    <property type="entry name" value="AB_hydrolase_1"/>
</dbReference>
<accession>A0A193GJC7</accession>
<dbReference type="EMBL" id="CP016172">
    <property type="protein sequence ID" value="ANN79950.1"/>
    <property type="molecule type" value="Genomic_DNA"/>
</dbReference>
<evidence type="ECO:0000313" key="3">
    <source>
        <dbReference type="Proteomes" id="UP000091926"/>
    </source>
</evidence>
<dbReference type="InterPro" id="IPR050228">
    <property type="entry name" value="Carboxylesterase_BioH"/>
</dbReference>
<dbReference type="Gene3D" id="3.40.50.1820">
    <property type="entry name" value="alpha/beta hydrolase"/>
    <property type="match status" value="1"/>
</dbReference>
<keyword evidence="3" id="KW-1185">Reference proteome</keyword>
<dbReference type="KEGG" id="bfz:BAU07_25065"/>
<gene>
    <name evidence="2" type="ORF">BAU07_25065</name>
</gene>
<evidence type="ECO:0000259" key="1">
    <source>
        <dbReference type="Pfam" id="PF00561"/>
    </source>
</evidence>
<feature type="domain" description="AB hydrolase-1" evidence="1">
    <location>
        <begin position="43"/>
        <end position="266"/>
    </location>
</feature>
<reference evidence="2 3" key="1">
    <citation type="submission" date="2016-06" db="EMBL/GenBank/DDBJ databases">
        <title>Complete genome sequences of Bordetella bronchialis and Bordetella flabilis.</title>
        <authorList>
            <person name="LiPuma J.J."/>
            <person name="Spilker T."/>
        </authorList>
    </citation>
    <scope>NUCLEOTIDE SEQUENCE [LARGE SCALE GENOMIC DNA]</scope>
    <source>
        <strain evidence="2 3">AU10664</strain>
    </source>
</reference>
<dbReference type="Pfam" id="PF00561">
    <property type="entry name" value="Abhydrolase_1"/>
    <property type="match status" value="1"/>
</dbReference>
<dbReference type="InterPro" id="IPR029058">
    <property type="entry name" value="AB_hydrolase_fold"/>
</dbReference>
<dbReference type="OrthoDB" id="9808398at2"/>
<protein>
    <submittedName>
        <fullName evidence="2">Alpha/beta hydrolase</fullName>
    </submittedName>
</protein>
<keyword evidence="2" id="KW-0378">Hydrolase</keyword>
<dbReference type="PANTHER" id="PTHR43194:SF2">
    <property type="entry name" value="PEROXISOMAL MEMBRANE PROTEIN LPX1"/>
    <property type="match status" value="1"/>
</dbReference>
<dbReference type="GO" id="GO:0016787">
    <property type="term" value="F:hydrolase activity"/>
    <property type="evidence" value="ECO:0007669"/>
    <property type="project" value="UniProtKB-KW"/>
</dbReference>
<dbReference type="STRING" id="463014.BAU07_25065"/>
<sequence>MQARDRTAAGGKTSTFLYGANINANGIRQHYLRYGGTQPGRDPVIIIPGITSPAVTWGFVGERFGRHFDTYVLDVRGRGLTQAGDDLDYGVDAQAADVIALAQGLGLSRYSLVGHSMGGRIALRAAAAQPSGLTRVVAVDPPVSGPGRRPYPAQLPWYVDSIAMARKGMDADAMRSFCPTWTEEQLRLRAQWLHTCDERAIRQSFDEFHTEDMHADLPRVTAPLLLITAARGDVVKDEDAAEIQRLKAGTLHACVADAGHMIPWDNEPGFYAAFGDFLGVPLQADPGDTHPVQRS</sequence>
<dbReference type="SUPFAM" id="SSF53474">
    <property type="entry name" value="alpha/beta-Hydrolases"/>
    <property type="match status" value="1"/>
</dbReference>
<proteinExistence type="predicted"/>
<dbReference type="Proteomes" id="UP000091926">
    <property type="component" value="Chromosome"/>
</dbReference>
<name>A0A193GJC7_9BORD</name>
<dbReference type="AlphaFoldDB" id="A0A193GJC7"/>
<dbReference type="PANTHER" id="PTHR43194">
    <property type="entry name" value="HYDROLASE ALPHA/BETA FOLD FAMILY"/>
    <property type="match status" value="1"/>
</dbReference>
<evidence type="ECO:0000313" key="2">
    <source>
        <dbReference type="EMBL" id="ANN79950.1"/>
    </source>
</evidence>